<name>A0ABC8UJB3_9AQUA</name>
<feature type="region of interest" description="Disordered" evidence="1">
    <location>
        <begin position="1"/>
        <end position="114"/>
    </location>
</feature>
<gene>
    <name evidence="2" type="ORF">ILEXP_LOCUS51159</name>
</gene>
<evidence type="ECO:0000256" key="1">
    <source>
        <dbReference type="SAM" id="MobiDB-lite"/>
    </source>
</evidence>
<sequence>MMETRGTSTTSFEATTTGSYMKTGIGGTSSSSSSEDPPMGAPLIKEDDQLCGGCTRNKADVSAQRKKRLGNASKDEEGDAGGDEEGNALGRSSSKHALVGDASRGNDALGRGDIWRDSGGGSNIHPRHSGVIHCVELGDTKASRGQGNAGVARSGYGRMGVICNKQGNYLGMLDMIGIDPRGELGKADGLGNAPRTKVGFGNAASVNNGLGDASSVFEGEVNGDLGGVPYTSIVHSRGCSMGDDATIGDTSNNKGDTKGAMGTDGDVEVCDA</sequence>
<dbReference type="AlphaFoldDB" id="A0ABC8UJB3"/>
<accession>A0ABC8UJB3</accession>
<dbReference type="EMBL" id="CAUOFW020007946">
    <property type="protein sequence ID" value="CAK9181119.1"/>
    <property type="molecule type" value="Genomic_DNA"/>
</dbReference>
<evidence type="ECO:0000313" key="3">
    <source>
        <dbReference type="Proteomes" id="UP001642360"/>
    </source>
</evidence>
<protein>
    <submittedName>
        <fullName evidence="2">Uncharacterized protein</fullName>
    </submittedName>
</protein>
<reference evidence="2 3" key="1">
    <citation type="submission" date="2024-02" db="EMBL/GenBank/DDBJ databases">
        <authorList>
            <person name="Vignale AGUSTIN F."/>
            <person name="Sosa J E."/>
            <person name="Modenutti C."/>
        </authorList>
    </citation>
    <scope>NUCLEOTIDE SEQUENCE [LARGE SCALE GENOMIC DNA]</scope>
</reference>
<keyword evidence="3" id="KW-1185">Reference proteome</keyword>
<feature type="compositionally biased region" description="Acidic residues" evidence="1">
    <location>
        <begin position="76"/>
        <end position="86"/>
    </location>
</feature>
<comment type="caution">
    <text evidence="2">The sequence shown here is derived from an EMBL/GenBank/DDBJ whole genome shotgun (WGS) entry which is preliminary data.</text>
</comment>
<proteinExistence type="predicted"/>
<evidence type="ECO:0000313" key="2">
    <source>
        <dbReference type="EMBL" id="CAK9181119.1"/>
    </source>
</evidence>
<organism evidence="2 3">
    <name type="scientific">Ilex paraguariensis</name>
    <name type="common">yerba mate</name>
    <dbReference type="NCBI Taxonomy" id="185542"/>
    <lineage>
        <taxon>Eukaryota</taxon>
        <taxon>Viridiplantae</taxon>
        <taxon>Streptophyta</taxon>
        <taxon>Embryophyta</taxon>
        <taxon>Tracheophyta</taxon>
        <taxon>Spermatophyta</taxon>
        <taxon>Magnoliopsida</taxon>
        <taxon>eudicotyledons</taxon>
        <taxon>Gunneridae</taxon>
        <taxon>Pentapetalae</taxon>
        <taxon>asterids</taxon>
        <taxon>campanulids</taxon>
        <taxon>Aquifoliales</taxon>
        <taxon>Aquifoliaceae</taxon>
        <taxon>Ilex</taxon>
    </lineage>
</organism>
<feature type="compositionally biased region" description="Low complexity" evidence="1">
    <location>
        <begin position="1"/>
        <end position="19"/>
    </location>
</feature>
<dbReference type="Proteomes" id="UP001642360">
    <property type="component" value="Unassembled WGS sequence"/>
</dbReference>